<gene>
    <name evidence="4" type="ORF">K504DRAFT_460085</name>
</gene>
<keyword evidence="1" id="KW-0539">Nucleus</keyword>
<dbReference type="OrthoDB" id="3546279at2759"/>
<dbReference type="Gene3D" id="4.10.240.10">
    <property type="entry name" value="Zn(2)-C6 fungal-type DNA-binding domain"/>
    <property type="match status" value="1"/>
</dbReference>
<dbReference type="AlphaFoldDB" id="A0A6G1K0S4"/>
<feature type="domain" description="Zn(2)-C6 fungal-type" evidence="3">
    <location>
        <begin position="12"/>
        <end position="41"/>
    </location>
</feature>
<evidence type="ECO:0000259" key="3">
    <source>
        <dbReference type="PROSITE" id="PS50048"/>
    </source>
</evidence>
<dbReference type="InterPro" id="IPR001138">
    <property type="entry name" value="Zn2Cys6_DnaBD"/>
</dbReference>
<dbReference type="GO" id="GO:0001228">
    <property type="term" value="F:DNA-binding transcription activator activity, RNA polymerase II-specific"/>
    <property type="evidence" value="ECO:0007669"/>
    <property type="project" value="TreeGrafter"/>
</dbReference>
<sequence length="481" mass="53895">MPRLGHKKSRNGCRQCKARHVKCNESKPCSSCKRHGVPCSLVTWDGEGDGPEMGTLGATLGSSSAAGGAERRSASTSRSRSRSRRGSSSSSRVIEEYQNPTPPSTETYKEEESVTSPASSTDTYPFLTKFVHDKDATEQANWARDLELIHHWTTEACLSMCPRDDLRNLWTRIAPKAAMNHTYLMHQILTFSSLHIAHHDVSERDVYHALAIHHQDLAIRAIRPKLANITPENAPFLFATSTLVSMCVFGERALGAMRPQGADKEPLEDLLDAFALLQGMGGLFNMSFGQVIQSPFAPIVSPGNTIVPPQPIFATILERIPEAVSFIGAQSDIPEDIQRECLVQLLALRDVIQHNSQPTQDSREMRTLFFWPLHLKPIFSVWVRERRQPVLVLLAYYAVVLRAGESLKIEGGTPAYWFYTGWAERLINDVARYVDDTWRPVTQWQWDLIMGVVHQQQPQGQKRGYEQSFGGGDEDVKMVLS</sequence>
<dbReference type="SMART" id="SM00066">
    <property type="entry name" value="GAL4"/>
    <property type="match status" value="1"/>
</dbReference>
<evidence type="ECO:0000256" key="1">
    <source>
        <dbReference type="ARBA" id="ARBA00023242"/>
    </source>
</evidence>
<evidence type="ECO:0000313" key="4">
    <source>
        <dbReference type="EMBL" id="KAF2705997.1"/>
    </source>
</evidence>
<proteinExistence type="predicted"/>
<dbReference type="InterPro" id="IPR036864">
    <property type="entry name" value="Zn2-C6_fun-type_DNA-bd_sf"/>
</dbReference>
<dbReference type="InterPro" id="IPR053157">
    <property type="entry name" value="Sterol_Uptake_Regulator"/>
</dbReference>
<protein>
    <recommendedName>
        <fullName evidence="3">Zn(2)-C6 fungal-type domain-containing protein</fullName>
    </recommendedName>
</protein>
<evidence type="ECO:0000313" key="5">
    <source>
        <dbReference type="Proteomes" id="UP000799428"/>
    </source>
</evidence>
<dbReference type="InterPro" id="IPR021858">
    <property type="entry name" value="Fun_TF"/>
</dbReference>
<name>A0A6G1K0S4_9PLEO</name>
<accession>A0A6G1K0S4</accession>
<dbReference type="Pfam" id="PF00172">
    <property type="entry name" value="Zn_clus"/>
    <property type="match status" value="1"/>
</dbReference>
<reference evidence="4" key="1">
    <citation type="journal article" date="2020" name="Stud. Mycol.">
        <title>101 Dothideomycetes genomes: a test case for predicting lifestyles and emergence of pathogens.</title>
        <authorList>
            <person name="Haridas S."/>
            <person name="Albert R."/>
            <person name="Binder M."/>
            <person name="Bloem J."/>
            <person name="Labutti K."/>
            <person name="Salamov A."/>
            <person name="Andreopoulos B."/>
            <person name="Baker S."/>
            <person name="Barry K."/>
            <person name="Bills G."/>
            <person name="Bluhm B."/>
            <person name="Cannon C."/>
            <person name="Castanera R."/>
            <person name="Culley D."/>
            <person name="Daum C."/>
            <person name="Ezra D."/>
            <person name="Gonzalez J."/>
            <person name="Henrissat B."/>
            <person name="Kuo A."/>
            <person name="Liang C."/>
            <person name="Lipzen A."/>
            <person name="Lutzoni F."/>
            <person name="Magnuson J."/>
            <person name="Mondo S."/>
            <person name="Nolan M."/>
            <person name="Ohm R."/>
            <person name="Pangilinan J."/>
            <person name="Park H.-J."/>
            <person name="Ramirez L."/>
            <person name="Alfaro M."/>
            <person name="Sun H."/>
            <person name="Tritt A."/>
            <person name="Yoshinaga Y."/>
            <person name="Zwiers L.-H."/>
            <person name="Turgeon B."/>
            <person name="Goodwin S."/>
            <person name="Spatafora J."/>
            <person name="Crous P."/>
            <person name="Grigoriev I."/>
        </authorList>
    </citation>
    <scope>NUCLEOTIDE SEQUENCE</scope>
    <source>
        <strain evidence="4">CBS 279.74</strain>
    </source>
</reference>
<dbReference type="PANTHER" id="PTHR47784">
    <property type="entry name" value="STEROL UPTAKE CONTROL PROTEIN 2"/>
    <property type="match status" value="1"/>
</dbReference>
<dbReference type="PROSITE" id="PS50048">
    <property type="entry name" value="ZN2_CY6_FUNGAL_2"/>
    <property type="match status" value="1"/>
</dbReference>
<evidence type="ECO:0000256" key="2">
    <source>
        <dbReference type="SAM" id="MobiDB-lite"/>
    </source>
</evidence>
<dbReference type="Proteomes" id="UP000799428">
    <property type="component" value="Unassembled WGS sequence"/>
</dbReference>
<keyword evidence="5" id="KW-1185">Reference proteome</keyword>
<feature type="compositionally biased region" description="Low complexity" evidence="2">
    <location>
        <begin position="61"/>
        <end position="78"/>
    </location>
</feature>
<dbReference type="PROSITE" id="PS00463">
    <property type="entry name" value="ZN2_CY6_FUNGAL_1"/>
    <property type="match status" value="1"/>
</dbReference>
<dbReference type="EMBL" id="MU005777">
    <property type="protein sequence ID" value="KAF2705997.1"/>
    <property type="molecule type" value="Genomic_DNA"/>
</dbReference>
<dbReference type="Pfam" id="PF11951">
    <property type="entry name" value="Fungal_trans_2"/>
    <property type="match status" value="1"/>
</dbReference>
<organism evidence="4 5">
    <name type="scientific">Pleomassaria siparia CBS 279.74</name>
    <dbReference type="NCBI Taxonomy" id="1314801"/>
    <lineage>
        <taxon>Eukaryota</taxon>
        <taxon>Fungi</taxon>
        <taxon>Dikarya</taxon>
        <taxon>Ascomycota</taxon>
        <taxon>Pezizomycotina</taxon>
        <taxon>Dothideomycetes</taxon>
        <taxon>Pleosporomycetidae</taxon>
        <taxon>Pleosporales</taxon>
        <taxon>Pleomassariaceae</taxon>
        <taxon>Pleomassaria</taxon>
    </lineage>
</organism>
<dbReference type="PANTHER" id="PTHR47784:SF5">
    <property type="entry name" value="STEROL UPTAKE CONTROL PROTEIN 2"/>
    <property type="match status" value="1"/>
</dbReference>
<dbReference type="GO" id="GO:0008270">
    <property type="term" value="F:zinc ion binding"/>
    <property type="evidence" value="ECO:0007669"/>
    <property type="project" value="InterPro"/>
</dbReference>
<feature type="region of interest" description="Disordered" evidence="2">
    <location>
        <begin position="43"/>
        <end position="121"/>
    </location>
</feature>
<dbReference type="SUPFAM" id="SSF57701">
    <property type="entry name" value="Zn2/Cys6 DNA-binding domain"/>
    <property type="match status" value="1"/>
</dbReference>